<reference evidence="8 9" key="1">
    <citation type="journal article" date="2020" name="J. Phycol.">
        <title>Comparative genome analysis reveals Cyanidiococcus gen. nov., a new extremophilic red algal genus sister to Cyanidioschyzon (Cyanidioschyzonaceae, Rhodophyta).</title>
        <authorList>
            <person name="Liu S.-L."/>
            <person name="Chiang Y.-R."/>
            <person name="Yoon H.S."/>
            <person name="Fu H.-Y."/>
        </authorList>
    </citation>
    <scope>NUCLEOTIDE SEQUENCE [LARGE SCALE GENOMIC DNA]</scope>
    <source>
        <strain evidence="8 9">THAL066</strain>
    </source>
</reference>
<evidence type="ECO:0000256" key="4">
    <source>
        <dbReference type="PROSITE-ProRule" id="PRU00042"/>
    </source>
</evidence>
<accession>A0A7J7INI8</accession>
<dbReference type="PRINTS" id="PR00625">
    <property type="entry name" value="JDOMAIN"/>
</dbReference>
<keyword evidence="9" id="KW-1185">Reference proteome</keyword>
<dbReference type="Gene3D" id="3.30.160.60">
    <property type="entry name" value="Classic Zinc Finger"/>
    <property type="match status" value="1"/>
</dbReference>
<keyword evidence="1" id="KW-0479">Metal-binding</keyword>
<evidence type="ECO:0000259" key="6">
    <source>
        <dbReference type="PROSITE" id="PS50076"/>
    </source>
</evidence>
<dbReference type="CDD" id="cd06257">
    <property type="entry name" value="DnaJ"/>
    <property type="match status" value="1"/>
</dbReference>
<dbReference type="SUPFAM" id="SSF46565">
    <property type="entry name" value="Chaperone J-domain"/>
    <property type="match status" value="1"/>
</dbReference>
<dbReference type="SMART" id="SM00355">
    <property type="entry name" value="ZnF_C2H2"/>
    <property type="match status" value="2"/>
</dbReference>
<dbReference type="InterPro" id="IPR054076">
    <property type="entry name" value="ZUO1-like_ZHD"/>
</dbReference>
<dbReference type="PANTHER" id="PTHR44029">
    <property type="entry name" value="DNAJ HOMOLOG SUBFAMILY C MEMBER 21"/>
    <property type="match status" value="1"/>
</dbReference>
<feature type="region of interest" description="Disordered" evidence="5">
    <location>
        <begin position="419"/>
        <end position="506"/>
    </location>
</feature>
<organism evidence="8 9">
    <name type="scientific">Cyanidiococcus yangmingshanensis</name>
    <dbReference type="NCBI Taxonomy" id="2690220"/>
    <lineage>
        <taxon>Eukaryota</taxon>
        <taxon>Rhodophyta</taxon>
        <taxon>Bangiophyceae</taxon>
        <taxon>Cyanidiales</taxon>
        <taxon>Cyanidiaceae</taxon>
        <taxon>Cyanidiococcus</taxon>
    </lineage>
</organism>
<dbReference type="InterPro" id="IPR051964">
    <property type="entry name" value="Chaperone_stress_response"/>
</dbReference>
<feature type="domain" description="C2H2-type" evidence="7">
    <location>
        <begin position="511"/>
        <end position="539"/>
    </location>
</feature>
<evidence type="ECO:0000313" key="9">
    <source>
        <dbReference type="Proteomes" id="UP000530660"/>
    </source>
</evidence>
<name>A0A7J7INI8_9RHOD</name>
<gene>
    <name evidence="8" type="primary">DNAJC21</name>
    <name evidence="8" type="ORF">F1559_004431</name>
</gene>
<dbReference type="Pfam" id="PF00226">
    <property type="entry name" value="DnaJ"/>
    <property type="match status" value="1"/>
</dbReference>
<feature type="domain" description="J" evidence="6">
    <location>
        <begin position="1"/>
        <end position="65"/>
    </location>
</feature>
<evidence type="ECO:0000259" key="7">
    <source>
        <dbReference type="PROSITE" id="PS50157"/>
    </source>
</evidence>
<evidence type="ECO:0000256" key="3">
    <source>
        <dbReference type="ARBA" id="ARBA00022833"/>
    </source>
</evidence>
<feature type="compositionally biased region" description="Basic residues" evidence="5">
    <location>
        <begin position="481"/>
        <end position="493"/>
    </location>
</feature>
<dbReference type="GO" id="GO:0008270">
    <property type="term" value="F:zinc ion binding"/>
    <property type="evidence" value="ECO:0007669"/>
    <property type="project" value="UniProtKB-KW"/>
</dbReference>
<dbReference type="InterPro" id="IPR001623">
    <property type="entry name" value="DnaJ_domain"/>
</dbReference>
<dbReference type="Pfam" id="PF21884">
    <property type="entry name" value="ZUO1-like_ZHD"/>
    <property type="match status" value="1"/>
</dbReference>
<evidence type="ECO:0000313" key="8">
    <source>
        <dbReference type="EMBL" id="KAF6004259.1"/>
    </source>
</evidence>
<dbReference type="Proteomes" id="UP000530660">
    <property type="component" value="Unassembled WGS sequence"/>
</dbReference>
<comment type="caution">
    <text evidence="8">The sequence shown here is derived from an EMBL/GenBank/DDBJ whole genome shotgun (WGS) entry which is preliminary data.</text>
</comment>
<dbReference type="GO" id="GO:0005737">
    <property type="term" value="C:cytoplasm"/>
    <property type="evidence" value="ECO:0007669"/>
    <property type="project" value="TreeGrafter"/>
</dbReference>
<dbReference type="InterPro" id="IPR018253">
    <property type="entry name" value="DnaJ_domain_CS"/>
</dbReference>
<evidence type="ECO:0000256" key="2">
    <source>
        <dbReference type="ARBA" id="ARBA00022771"/>
    </source>
</evidence>
<dbReference type="InterPro" id="IPR036236">
    <property type="entry name" value="Znf_C2H2_sf"/>
</dbReference>
<dbReference type="OrthoDB" id="5894at2759"/>
<dbReference type="SMART" id="SM00451">
    <property type="entry name" value="ZnF_U1"/>
    <property type="match status" value="2"/>
</dbReference>
<dbReference type="InterPro" id="IPR003604">
    <property type="entry name" value="Matrin/U1-like-C_Znf_C2H2"/>
</dbReference>
<dbReference type="InterPro" id="IPR022755">
    <property type="entry name" value="Znf_C2H2_jaz"/>
</dbReference>
<dbReference type="Pfam" id="PF12171">
    <property type="entry name" value="zf-C2H2_jaz"/>
    <property type="match status" value="1"/>
</dbReference>
<feature type="region of interest" description="Disordered" evidence="5">
    <location>
        <begin position="200"/>
        <end position="219"/>
    </location>
</feature>
<evidence type="ECO:0000256" key="1">
    <source>
        <dbReference type="ARBA" id="ARBA00022723"/>
    </source>
</evidence>
<dbReference type="EMBL" id="VWRR01000004">
    <property type="protein sequence ID" value="KAF6004259.1"/>
    <property type="molecule type" value="Genomic_DNA"/>
</dbReference>
<dbReference type="PROSITE" id="PS50076">
    <property type="entry name" value="DNAJ_2"/>
    <property type="match status" value="1"/>
</dbReference>
<dbReference type="Gene3D" id="1.10.287.110">
    <property type="entry name" value="DnaJ domain"/>
    <property type="match status" value="1"/>
</dbReference>
<dbReference type="PANTHER" id="PTHR44029:SF1">
    <property type="entry name" value="DNAJ HOMOLOG SUBFAMILY C MEMBER 21"/>
    <property type="match status" value="1"/>
</dbReference>
<feature type="compositionally biased region" description="Basic and acidic residues" evidence="5">
    <location>
        <begin position="494"/>
        <end position="506"/>
    </location>
</feature>
<dbReference type="GO" id="GO:0003676">
    <property type="term" value="F:nucleic acid binding"/>
    <property type="evidence" value="ECO:0007669"/>
    <property type="project" value="InterPro"/>
</dbReference>
<sequence length="539" mass="61561">MKCLASAREATAEEITRAFRKAALRLHPDKNPDRAEEAAEEFKELRRAYEVLSDPHERKWYDDHREDILRGRDPLDAANESTGDAGMTNQGFCRVYGDVFDQLAQEEVDAGGARPPPFGSMTTEWRTVRRFYNSWENFVSAKSFAFADIWNPNEAPNRETRRAMERENRRERERARREFQTLVRELVAFVKKRDRRVLKHKEEEARREAEKMERQAQEQEQRGRMRALHAARLAAQLEEDLPNLDELLEHLEYAGAGAVEQDDEFEHANVSEDTEAPLIDGVQCLACKKQFKTFAQWKNHENSKKHRDRVRQFRRELCLARDEARPVRRQRMKGLIRTPVAEMAGGRHSSQQRNIRNPVLTLPQPMSHSRIICRVEADSQAGASTTCASITDAEWSRSAVVDGDDELKSESHLVSDRGAEKVRLGLGNDTDGEVSPRAFQDSDGSMDSGRPGEANATTPACSVSGAAAASHLEEDDSPQRNKSRAKTRRRRAQTAKDRRHVAADETTKTAHACQTCHSVFPSRNALFRHIREENHAQYR</sequence>
<dbReference type="InterPro" id="IPR013087">
    <property type="entry name" value="Znf_C2H2_type"/>
</dbReference>
<dbReference type="AlphaFoldDB" id="A0A7J7INI8"/>
<proteinExistence type="predicted"/>
<dbReference type="PROSITE" id="PS50157">
    <property type="entry name" value="ZINC_FINGER_C2H2_2"/>
    <property type="match status" value="1"/>
</dbReference>
<dbReference type="InterPro" id="IPR036869">
    <property type="entry name" value="J_dom_sf"/>
</dbReference>
<keyword evidence="2 4" id="KW-0863">Zinc-finger</keyword>
<dbReference type="SUPFAM" id="SSF57667">
    <property type="entry name" value="beta-beta-alpha zinc fingers"/>
    <property type="match status" value="1"/>
</dbReference>
<protein>
    <submittedName>
        <fullName evidence="8">DnaJ sub C member 21</fullName>
    </submittedName>
</protein>
<dbReference type="PROSITE" id="PS00028">
    <property type="entry name" value="ZINC_FINGER_C2H2_1"/>
    <property type="match status" value="2"/>
</dbReference>
<keyword evidence="3" id="KW-0862">Zinc</keyword>
<dbReference type="SMART" id="SM00271">
    <property type="entry name" value="DnaJ"/>
    <property type="match status" value="1"/>
</dbReference>
<evidence type="ECO:0000256" key="5">
    <source>
        <dbReference type="SAM" id="MobiDB-lite"/>
    </source>
</evidence>
<dbReference type="PROSITE" id="PS00636">
    <property type="entry name" value="DNAJ_1"/>
    <property type="match status" value="1"/>
</dbReference>